<dbReference type="STRING" id="1758689.SGUI_0132"/>
<accession>A0A1B1N7Y6</accession>
<protein>
    <recommendedName>
        <fullName evidence="1">AbiEi antitoxin N-terminal domain-containing protein</fullName>
    </recommendedName>
</protein>
<dbReference type="Pfam" id="PF13338">
    <property type="entry name" value="AbiEi_4"/>
    <property type="match status" value="1"/>
</dbReference>
<dbReference type="KEGG" id="serj:SGUI_0132"/>
<gene>
    <name evidence="2" type="ORF">SGUI_0132</name>
</gene>
<proteinExistence type="predicted"/>
<dbReference type="Proteomes" id="UP000092482">
    <property type="component" value="Chromosome"/>
</dbReference>
<name>A0A1B1N7Y6_9MICO</name>
<organism evidence="2 3">
    <name type="scientific">Serinicoccus hydrothermalis</name>
    <dbReference type="NCBI Taxonomy" id="1758689"/>
    <lineage>
        <taxon>Bacteria</taxon>
        <taxon>Bacillati</taxon>
        <taxon>Actinomycetota</taxon>
        <taxon>Actinomycetes</taxon>
        <taxon>Micrococcales</taxon>
        <taxon>Ornithinimicrobiaceae</taxon>
        <taxon>Serinicoccus</taxon>
    </lineage>
</organism>
<keyword evidence="3" id="KW-1185">Reference proteome</keyword>
<feature type="domain" description="AbiEi antitoxin N-terminal" evidence="1">
    <location>
        <begin position="13"/>
        <end position="49"/>
    </location>
</feature>
<dbReference type="EMBL" id="CP014989">
    <property type="protein sequence ID" value="ANS77528.1"/>
    <property type="molecule type" value="Genomic_DNA"/>
</dbReference>
<dbReference type="Gene3D" id="3.40.960.10">
    <property type="entry name" value="VSR Endonuclease"/>
    <property type="match status" value="1"/>
</dbReference>
<dbReference type="InterPro" id="IPR025159">
    <property type="entry name" value="AbiEi_N"/>
</dbReference>
<reference evidence="2 3" key="1">
    <citation type="submission" date="2016-03" db="EMBL/GenBank/DDBJ databases">
        <title>Shallow-sea hydrothermal system.</title>
        <authorList>
            <person name="Tang K."/>
        </authorList>
    </citation>
    <scope>NUCLEOTIDE SEQUENCE [LARGE SCALE GENOMIC DNA]</scope>
    <source>
        <strain evidence="2 3">JLT9</strain>
    </source>
</reference>
<dbReference type="AlphaFoldDB" id="A0A1B1N7Y6"/>
<evidence type="ECO:0000259" key="1">
    <source>
        <dbReference type="Pfam" id="PF13338"/>
    </source>
</evidence>
<dbReference type="RefSeq" id="WP_066634966.1">
    <property type="nucleotide sequence ID" value="NZ_CP014989.1"/>
</dbReference>
<evidence type="ECO:0000313" key="2">
    <source>
        <dbReference type="EMBL" id="ANS77528.1"/>
    </source>
</evidence>
<evidence type="ECO:0000313" key="3">
    <source>
        <dbReference type="Proteomes" id="UP000092482"/>
    </source>
</evidence>
<sequence>MHPELQAFLTTHYHVVTTREAAGLGFNREVLRRLVQRKILTRVARGAYVQTSVLLEQRHLTDRHVLRARALLRWHPEGWAASHTTAALLWDLPLLDAGLERVHLCHATATGNCRRYERYTVHTFPGAKHLDATAEPRRVDLATAVVGVGLVAPRRSCVVAADAALHRQLVTVDELDEALGRQTHVPGIGGARAAIRLADASSESPGETLLRLILADLGLVAIPQYRIVENGHDIARVDFYLPQLGVVLEFDGRVKYDGHEGAAALAAEKGREDRIRSLGYGVGRVVWSDLDGTCAVDAIVRQAARGARPAIIATGRPA</sequence>
<dbReference type="OrthoDB" id="5517693at2"/>